<reference evidence="2" key="1">
    <citation type="submission" date="2022-11" db="UniProtKB">
        <authorList>
            <consortium name="WormBaseParasite"/>
        </authorList>
    </citation>
    <scope>IDENTIFICATION</scope>
</reference>
<protein>
    <submittedName>
        <fullName evidence="2">Uncharacterized protein</fullName>
    </submittedName>
</protein>
<keyword evidence="1" id="KW-1185">Reference proteome</keyword>
<dbReference type="Proteomes" id="UP000887574">
    <property type="component" value="Unplaced"/>
</dbReference>
<name>A0A915DZU0_9BILA</name>
<proteinExistence type="predicted"/>
<evidence type="ECO:0000313" key="2">
    <source>
        <dbReference type="WBParaSite" id="jg24421.1"/>
    </source>
</evidence>
<accession>A0A915DZU0</accession>
<organism evidence="1 2">
    <name type="scientific">Ditylenchus dipsaci</name>
    <dbReference type="NCBI Taxonomy" id="166011"/>
    <lineage>
        <taxon>Eukaryota</taxon>
        <taxon>Metazoa</taxon>
        <taxon>Ecdysozoa</taxon>
        <taxon>Nematoda</taxon>
        <taxon>Chromadorea</taxon>
        <taxon>Rhabditida</taxon>
        <taxon>Tylenchina</taxon>
        <taxon>Tylenchomorpha</taxon>
        <taxon>Sphaerularioidea</taxon>
        <taxon>Anguinidae</taxon>
        <taxon>Anguininae</taxon>
        <taxon>Ditylenchus</taxon>
    </lineage>
</organism>
<dbReference type="AlphaFoldDB" id="A0A915DZU0"/>
<sequence length="92" mass="10806">MLVKWKMLEPFERASNHMYEYASSLSIQLPIAKMLARDLDQMIEGQLQPIVEKMRMLLREKFFYLGFTASPSFAMLDSEIVLRTTKLTSRDK</sequence>
<evidence type="ECO:0000313" key="1">
    <source>
        <dbReference type="Proteomes" id="UP000887574"/>
    </source>
</evidence>
<dbReference type="WBParaSite" id="jg24421.1">
    <property type="protein sequence ID" value="jg24421.1"/>
    <property type="gene ID" value="jg24421"/>
</dbReference>